<keyword evidence="5" id="KW-1185">Reference proteome</keyword>
<reference evidence="4 5" key="1">
    <citation type="submission" date="2018-09" db="EMBL/GenBank/DDBJ databases">
        <title>Genomic Encyclopedia of Archaeal and Bacterial Type Strains, Phase II (KMG-II): from individual species to whole genera.</title>
        <authorList>
            <person name="Goeker M."/>
        </authorList>
    </citation>
    <scope>NUCLEOTIDE SEQUENCE [LARGE SCALE GENOMIC DNA]</scope>
    <source>
        <strain evidence="4 5">DSM 21950</strain>
    </source>
</reference>
<dbReference type="Pfam" id="PF00294">
    <property type="entry name" value="PfkB"/>
    <property type="match status" value="1"/>
</dbReference>
<evidence type="ECO:0000313" key="4">
    <source>
        <dbReference type="EMBL" id="RKE02452.1"/>
    </source>
</evidence>
<sequence length="261" mass="29124">MYSPGGSALYSSFAAAKNSYVDLISIIGEDFPFTVFKNLEKGLITTNNLKRIKGKSTSFTVTYNDQWEPYYECIEQGVGNRLQPSILVNDIDSKWIYISPMIPDIQLQWVEFAKSKKLKIALGTNNIHTSIPEKREILLRMLSSIDVFMCNRNEAAQLFGGLNEEDSINMMGAKVKIGLITLDKDGCIASFKNTIIRYPSKETNIVDPSGAGDVFAGTFLSIWISSKDFTLAIDEAMKESAKVISNMGISSFMNKPLNLFY</sequence>
<keyword evidence="2 4" id="KW-0418">Kinase</keyword>
<protein>
    <submittedName>
        <fullName evidence="4">Sugar/nucleoside kinase (Ribokinase family)</fullName>
    </submittedName>
</protein>
<keyword evidence="1" id="KW-0808">Transferase</keyword>
<proteinExistence type="predicted"/>
<dbReference type="Proteomes" id="UP000284531">
    <property type="component" value="Unassembled WGS sequence"/>
</dbReference>
<accession>A0A419X417</accession>
<dbReference type="InterPro" id="IPR011611">
    <property type="entry name" value="PfkB_dom"/>
</dbReference>
<evidence type="ECO:0000256" key="2">
    <source>
        <dbReference type="ARBA" id="ARBA00022777"/>
    </source>
</evidence>
<evidence type="ECO:0000259" key="3">
    <source>
        <dbReference type="Pfam" id="PF00294"/>
    </source>
</evidence>
<evidence type="ECO:0000313" key="5">
    <source>
        <dbReference type="Proteomes" id="UP000284531"/>
    </source>
</evidence>
<dbReference type="SUPFAM" id="SSF53613">
    <property type="entry name" value="Ribokinase-like"/>
    <property type="match status" value="1"/>
</dbReference>
<feature type="domain" description="Carbohydrate kinase PfkB" evidence="3">
    <location>
        <begin position="2"/>
        <end position="251"/>
    </location>
</feature>
<dbReference type="AlphaFoldDB" id="A0A419X417"/>
<dbReference type="GO" id="GO:0016301">
    <property type="term" value="F:kinase activity"/>
    <property type="evidence" value="ECO:0007669"/>
    <property type="project" value="UniProtKB-KW"/>
</dbReference>
<gene>
    <name evidence="4" type="ORF">BXY64_2542</name>
</gene>
<dbReference type="InterPro" id="IPR029056">
    <property type="entry name" value="Ribokinase-like"/>
</dbReference>
<comment type="caution">
    <text evidence="4">The sequence shown here is derived from an EMBL/GenBank/DDBJ whole genome shotgun (WGS) entry which is preliminary data.</text>
</comment>
<name>A0A419X417_9BACT</name>
<dbReference type="Gene3D" id="3.40.1190.20">
    <property type="match status" value="1"/>
</dbReference>
<dbReference type="PANTHER" id="PTHR10584:SF166">
    <property type="entry name" value="RIBOKINASE"/>
    <property type="match status" value="1"/>
</dbReference>
<organism evidence="4 5">
    <name type="scientific">Marinifilum flexuosum</name>
    <dbReference type="NCBI Taxonomy" id="1117708"/>
    <lineage>
        <taxon>Bacteria</taxon>
        <taxon>Pseudomonadati</taxon>
        <taxon>Bacteroidota</taxon>
        <taxon>Bacteroidia</taxon>
        <taxon>Marinilabiliales</taxon>
        <taxon>Marinifilaceae</taxon>
    </lineage>
</organism>
<evidence type="ECO:0000256" key="1">
    <source>
        <dbReference type="ARBA" id="ARBA00022679"/>
    </source>
</evidence>
<dbReference type="EMBL" id="RAPQ01000009">
    <property type="protein sequence ID" value="RKE02452.1"/>
    <property type="molecule type" value="Genomic_DNA"/>
</dbReference>
<dbReference type="PANTHER" id="PTHR10584">
    <property type="entry name" value="SUGAR KINASE"/>
    <property type="match status" value="1"/>
</dbReference>